<dbReference type="Proteomes" id="UP001147747">
    <property type="component" value="Unassembled WGS sequence"/>
</dbReference>
<keyword evidence="1" id="KW-0521">NADP</keyword>
<dbReference type="InterPro" id="IPR036812">
    <property type="entry name" value="NAD(P)_OxRdtase_dom_sf"/>
</dbReference>
<gene>
    <name evidence="5" type="ORF">N7509_007600</name>
</gene>
<feature type="non-terminal residue" evidence="5">
    <location>
        <position position="395"/>
    </location>
</feature>
<evidence type="ECO:0000256" key="2">
    <source>
        <dbReference type="ARBA" id="ARBA00023002"/>
    </source>
</evidence>
<dbReference type="PANTHER" id="PTHR43364">
    <property type="entry name" value="NADH-SPECIFIC METHYLGLYOXAL REDUCTASE-RELATED"/>
    <property type="match status" value="1"/>
</dbReference>
<evidence type="ECO:0000313" key="5">
    <source>
        <dbReference type="EMBL" id="KAJ5392110.1"/>
    </source>
</evidence>
<reference evidence="5" key="1">
    <citation type="submission" date="2022-12" db="EMBL/GenBank/DDBJ databases">
        <authorList>
            <person name="Petersen C."/>
        </authorList>
    </citation>
    <scope>NUCLEOTIDE SEQUENCE</scope>
    <source>
        <strain evidence="5">IBT 29677</strain>
    </source>
</reference>
<dbReference type="InterPro" id="IPR023210">
    <property type="entry name" value="NADP_OxRdtase_dom"/>
</dbReference>
<dbReference type="PANTHER" id="PTHR43364:SF7">
    <property type="entry name" value="NADP-DEPENDENT OXIDOREDUCTASE DOMAIN-CONTAINING PROTEIN-RELATED"/>
    <property type="match status" value="1"/>
</dbReference>
<evidence type="ECO:0000256" key="3">
    <source>
        <dbReference type="ARBA" id="ARBA00038157"/>
    </source>
</evidence>
<dbReference type="EMBL" id="JAPZBU010000008">
    <property type="protein sequence ID" value="KAJ5392110.1"/>
    <property type="molecule type" value="Genomic_DNA"/>
</dbReference>
<dbReference type="GO" id="GO:0016491">
    <property type="term" value="F:oxidoreductase activity"/>
    <property type="evidence" value="ECO:0007669"/>
    <property type="project" value="UniProtKB-KW"/>
</dbReference>
<evidence type="ECO:0000256" key="1">
    <source>
        <dbReference type="ARBA" id="ARBA00022857"/>
    </source>
</evidence>
<accession>A0A9W9VZF8</accession>
<dbReference type="GeneID" id="81371217"/>
<dbReference type="Gene3D" id="3.20.20.100">
    <property type="entry name" value="NADP-dependent oxidoreductase domain"/>
    <property type="match status" value="1"/>
</dbReference>
<organism evidence="5 6">
    <name type="scientific">Penicillium cosmopolitanum</name>
    <dbReference type="NCBI Taxonomy" id="1131564"/>
    <lineage>
        <taxon>Eukaryota</taxon>
        <taxon>Fungi</taxon>
        <taxon>Dikarya</taxon>
        <taxon>Ascomycota</taxon>
        <taxon>Pezizomycotina</taxon>
        <taxon>Eurotiomycetes</taxon>
        <taxon>Eurotiomycetidae</taxon>
        <taxon>Eurotiales</taxon>
        <taxon>Aspergillaceae</taxon>
        <taxon>Penicillium</taxon>
    </lineage>
</organism>
<feature type="domain" description="NADP-dependent oxidoreductase" evidence="4">
    <location>
        <begin position="41"/>
        <end position="345"/>
    </location>
</feature>
<proteinExistence type="inferred from homology"/>
<dbReference type="OrthoDB" id="48988at2759"/>
<evidence type="ECO:0000259" key="4">
    <source>
        <dbReference type="Pfam" id="PF00248"/>
    </source>
</evidence>
<evidence type="ECO:0000313" key="6">
    <source>
        <dbReference type="Proteomes" id="UP001147747"/>
    </source>
</evidence>
<keyword evidence="2" id="KW-0560">Oxidoreductase</keyword>
<dbReference type="RefSeq" id="XP_056487788.1">
    <property type="nucleotide sequence ID" value="XM_056632237.1"/>
</dbReference>
<reference evidence="5" key="2">
    <citation type="journal article" date="2023" name="IMA Fungus">
        <title>Comparative genomic study of the Penicillium genus elucidates a diverse pangenome and 15 lateral gene transfer events.</title>
        <authorList>
            <person name="Petersen C."/>
            <person name="Sorensen T."/>
            <person name="Nielsen M.R."/>
            <person name="Sondergaard T.E."/>
            <person name="Sorensen J.L."/>
            <person name="Fitzpatrick D.A."/>
            <person name="Frisvad J.C."/>
            <person name="Nielsen K.L."/>
        </authorList>
    </citation>
    <scope>NUCLEOTIDE SEQUENCE</scope>
    <source>
        <strain evidence="5">IBT 29677</strain>
    </source>
</reference>
<dbReference type="AlphaFoldDB" id="A0A9W9VZF8"/>
<dbReference type="InterPro" id="IPR050523">
    <property type="entry name" value="AKR_Detox_Biosynth"/>
</dbReference>
<comment type="similarity">
    <text evidence="3">Belongs to the aldo/keto reductase family. Aldo/keto reductase 2 subfamily.</text>
</comment>
<keyword evidence="6" id="KW-1185">Reference proteome</keyword>
<dbReference type="SUPFAM" id="SSF51430">
    <property type="entry name" value="NAD(P)-linked oxidoreductase"/>
    <property type="match status" value="1"/>
</dbReference>
<dbReference type="Pfam" id="PF00248">
    <property type="entry name" value="Aldo_ket_red"/>
    <property type="match status" value="1"/>
</dbReference>
<name>A0A9W9VZF8_9EURO</name>
<comment type="caution">
    <text evidence="5">The sequence shown here is derived from an EMBL/GenBank/DDBJ whole genome shotgun (WGS) entry which is preliminary data.</text>
</comment>
<sequence length="395" mass="44259">PYNPAHQFKKAAKMFAASTPPKSHLGRYRLLAPSAGVKVSPLCLGAMNFGEGWKERLGECDKENSFKILDTFYENGGNFIDTANNYQNGDSEQWLGEWMKSRGVRDEIVLATKYTSPFKTYTKKGIQANYVGNNSKSLKTSLERSLKFLQTDYVDLLYVHWWDFSTSIEEVMISLNQLITSGKVLYLGISDTPAWIVSRANQYARDHGLRPFSVYQGQWNAARRDFEREIIPMVAAEGMSLAPWAALGGGAFKTTAQREELAKNGNPGRQVEPREIDVAVSKVLEKVAARHNTVITSIALAYVMHKAPYVYPIVGGRKVEHLQGNIDALKIQLTEADIEEIEGAYEFDIGFPMNFLFRGQSQEAHPGNSVFMNSAARIDYPDLVRAPKVKTLEEV</sequence>
<protein>
    <recommendedName>
        <fullName evidence="4">NADP-dependent oxidoreductase domain-containing protein</fullName>
    </recommendedName>
</protein>